<dbReference type="OrthoDB" id="9801642at2"/>
<keyword evidence="5 11" id="KW-0444">Lipid biosynthesis</keyword>
<gene>
    <name evidence="11" type="primary">lpxB</name>
    <name evidence="12" type="ordered locus">Hneap_1224</name>
</gene>
<evidence type="ECO:0000256" key="9">
    <source>
        <dbReference type="ARBA" id="ARBA00023098"/>
    </source>
</evidence>
<evidence type="ECO:0000256" key="4">
    <source>
        <dbReference type="ARBA" id="ARBA00020902"/>
    </source>
</evidence>
<comment type="pathway">
    <text evidence="11">Bacterial outer membrane biogenesis; LPS lipid A biosynthesis.</text>
</comment>
<evidence type="ECO:0000256" key="3">
    <source>
        <dbReference type="ARBA" id="ARBA00012687"/>
    </source>
</evidence>
<dbReference type="GO" id="GO:0016020">
    <property type="term" value="C:membrane"/>
    <property type="evidence" value="ECO:0007669"/>
    <property type="project" value="GOC"/>
</dbReference>
<evidence type="ECO:0000256" key="5">
    <source>
        <dbReference type="ARBA" id="ARBA00022516"/>
    </source>
</evidence>
<evidence type="ECO:0000256" key="7">
    <source>
        <dbReference type="ARBA" id="ARBA00022676"/>
    </source>
</evidence>
<dbReference type="PANTHER" id="PTHR30372">
    <property type="entry name" value="LIPID-A-DISACCHARIDE SYNTHASE"/>
    <property type="match status" value="1"/>
</dbReference>
<dbReference type="SUPFAM" id="SSF53756">
    <property type="entry name" value="UDP-Glycosyltransferase/glycogen phosphorylase"/>
    <property type="match status" value="1"/>
</dbReference>
<dbReference type="HAMAP" id="MF_00392">
    <property type="entry name" value="LpxB"/>
    <property type="match status" value="1"/>
</dbReference>
<evidence type="ECO:0000256" key="6">
    <source>
        <dbReference type="ARBA" id="ARBA00022556"/>
    </source>
</evidence>
<evidence type="ECO:0000256" key="1">
    <source>
        <dbReference type="ARBA" id="ARBA00002056"/>
    </source>
</evidence>
<evidence type="ECO:0000313" key="13">
    <source>
        <dbReference type="Proteomes" id="UP000009102"/>
    </source>
</evidence>
<name>D0L037_HALNC</name>
<dbReference type="HOGENOM" id="CLU_036577_3_1_6"/>
<dbReference type="KEGG" id="hna:Hneap_1224"/>
<dbReference type="CAZy" id="GT19">
    <property type="family name" value="Glycosyltransferase Family 19"/>
</dbReference>
<dbReference type="InterPro" id="IPR003835">
    <property type="entry name" value="Glyco_trans_19"/>
</dbReference>
<accession>D0L037</accession>
<keyword evidence="13" id="KW-1185">Reference proteome</keyword>
<evidence type="ECO:0000256" key="2">
    <source>
        <dbReference type="ARBA" id="ARBA00007868"/>
    </source>
</evidence>
<organism evidence="12 13">
    <name type="scientific">Halothiobacillus neapolitanus (strain ATCC 23641 / DSM 15147 / CIP 104769 / NCIMB 8539 / c2)</name>
    <name type="common">Thiobacillus neapolitanus</name>
    <dbReference type="NCBI Taxonomy" id="555778"/>
    <lineage>
        <taxon>Bacteria</taxon>
        <taxon>Pseudomonadati</taxon>
        <taxon>Pseudomonadota</taxon>
        <taxon>Gammaproteobacteria</taxon>
        <taxon>Chromatiales</taxon>
        <taxon>Halothiobacillaceae</taxon>
        <taxon>Halothiobacillus</taxon>
    </lineage>
</organism>
<evidence type="ECO:0000313" key="12">
    <source>
        <dbReference type="EMBL" id="ACX96060.1"/>
    </source>
</evidence>
<evidence type="ECO:0000256" key="8">
    <source>
        <dbReference type="ARBA" id="ARBA00022679"/>
    </source>
</evidence>
<dbReference type="eggNOG" id="COG0763">
    <property type="taxonomic scope" value="Bacteria"/>
</dbReference>
<keyword evidence="7 11" id="KW-0328">Glycosyltransferase</keyword>
<comment type="catalytic activity">
    <reaction evidence="10 11">
        <text>a lipid X + a UDP-2-N,3-O-bis[(3R)-3-hydroxyacyl]-alpha-D-glucosamine = a lipid A disaccharide + UDP + H(+)</text>
        <dbReference type="Rhea" id="RHEA:67828"/>
        <dbReference type="ChEBI" id="CHEBI:15378"/>
        <dbReference type="ChEBI" id="CHEBI:58223"/>
        <dbReference type="ChEBI" id="CHEBI:137748"/>
        <dbReference type="ChEBI" id="CHEBI:176338"/>
        <dbReference type="ChEBI" id="CHEBI:176343"/>
        <dbReference type="EC" id="2.4.1.182"/>
    </reaction>
</comment>
<dbReference type="Proteomes" id="UP000009102">
    <property type="component" value="Chromosome"/>
</dbReference>
<keyword evidence="8 11" id="KW-0808">Transferase</keyword>
<proteinExistence type="inferred from homology"/>
<dbReference type="GO" id="GO:0009245">
    <property type="term" value="P:lipid A biosynthetic process"/>
    <property type="evidence" value="ECO:0007669"/>
    <property type="project" value="UniProtKB-UniRule"/>
</dbReference>
<reference evidence="12 13" key="1">
    <citation type="submission" date="2009-10" db="EMBL/GenBank/DDBJ databases">
        <title>Complete sequence of Halothiobacillus neapolitanus c2.</title>
        <authorList>
            <consortium name="US DOE Joint Genome Institute"/>
            <person name="Lucas S."/>
            <person name="Copeland A."/>
            <person name="Lapidus A."/>
            <person name="Glavina del Rio T."/>
            <person name="Tice H."/>
            <person name="Bruce D."/>
            <person name="Goodwin L."/>
            <person name="Pitluck S."/>
            <person name="Davenport K."/>
            <person name="Brettin T."/>
            <person name="Detter J.C."/>
            <person name="Han C."/>
            <person name="Tapia R."/>
            <person name="Larimer F."/>
            <person name="Land M."/>
            <person name="Hauser L."/>
            <person name="Kyrpides N."/>
            <person name="Mikhailova N."/>
            <person name="Kerfeld C."/>
            <person name="Cannon G."/>
            <person name="Heinhort S."/>
        </authorList>
    </citation>
    <scope>NUCLEOTIDE SEQUENCE [LARGE SCALE GENOMIC DNA]</scope>
    <source>
        <strain evidence="13">ATCC 23641 / c2</strain>
    </source>
</reference>
<evidence type="ECO:0000256" key="10">
    <source>
        <dbReference type="ARBA" id="ARBA00048975"/>
    </source>
</evidence>
<dbReference type="NCBIfam" id="TIGR00215">
    <property type="entry name" value="lpxB"/>
    <property type="match status" value="1"/>
</dbReference>
<comment type="similarity">
    <text evidence="2 11">Belongs to the LpxB family.</text>
</comment>
<protein>
    <recommendedName>
        <fullName evidence="4 11">Lipid-A-disaccharide synthase</fullName>
        <ecNumber evidence="3 11">2.4.1.182</ecNumber>
    </recommendedName>
</protein>
<dbReference type="AlphaFoldDB" id="D0L037"/>
<dbReference type="STRING" id="555778.Hneap_1224"/>
<evidence type="ECO:0000256" key="11">
    <source>
        <dbReference type="HAMAP-Rule" id="MF_00392"/>
    </source>
</evidence>
<dbReference type="UniPathway" id="UPA00973"/>
<comment type="function">
    <text evidence="1 11">Condensation of UDP-2,3-diacylglucosamine and 2,3-diacylglucosamine-1-phosphate to form lipid A disaccharide, a precursor of lipid A, a phosphorylated glycolipid that anchors the lipopolysaccharide to the outer membrane of the cell.</text>
</comment>
<keyword evidence="9 11" id="KW-0443">Lipid metabolism</keyword>
<sequence>MTDSLTPSDMRPLRLFFAAGEASGDHYAAELFQRLNRLRPGSVAQGLGGTESRAAGIDTIVDLNTVSVMGLVEVLKQYGQLKQALNTLIDAMIVFKPDILIAIDFQEFNQRLAKAARAHGIKVLFFVAPQVWAWRPKRAAKFSEVADHLAVLFDFEVPLFARYGLPTTHVGHPLRDMIPPESCKTATTGDAVQAKARHSLGIAPAAKLIGLLPGSRRSEISRLLSTQLASAQRLLKVHPDLLFALPIADSIDPVWFGQELAKCAISSDLRAKLSLANGHAREVMAASDALIIASGTATLEAALIGTPMVIVYKTHPITYWLAKHLVHIERIGLPNIVLNRNAFPELIQNAASPEAIANEISILMLESESRASQNTALAEIPSHLGEPGALAHLAQLVLDLTSDTPAATPPK</sequence>
<dbReference type="GO" id="GO:0005543">
    <property type="term" value="F:phospholipid binding"/>
    <property type="evidence" value="ECO:0007669"/>
    <property type="project" value="TreeGrafter"/>
</dbReference>
<dbReference type="EC" id="2.4.1.182" evidence="3 11"/>
<dbReference type="GO" id="GO:0008915">
    <property type="term" value="F:lipid-A-disaccharide synthase activity"/>
    <property type="evidence" value="ECO:0007669"/>
    <property type="project" value="UniProtKB-UniRule"/>
</dbReference>
<dbReference type="PANTHER" id="PTHR30372:SF4">
    <property type="entry name" value="LIPID-A-DISACCHARIDE SYNTHASE, MITOCHONDRIAL-RELATED"/>
    <property type="match status" value="1"/>
</dbReference>
<dbReference type="Pfam" id="PF02684">
    <property type="entry name" value="LpxB"/>
    <property type="match status" value="1"/>
</dbReference>
<dbReference type="EMBL" id="CP001801">
    <property type="protein sequence ID" value="ACX96060.1"/>
    <property type="molecule type" value="Genomic_DNA"/>
</dbReference>
<dbReference type="RefSeq" id="WP_012824094.1">
    <property type="nucleotide sequence ID" value="NC_013422.1"/>
</dbReference>
<keyword evidence="6 11" id="KW-0441">Lipid A biosynthesis</keyword>